<dbReference type="GO" id="GO:0005667">
    <property type="term" value="C:transcription regulator complex"/>
    <property type="evidence" value="ECO:0007669"/>
    <property type="project" value="TreeGrafter"/>
</dbReference>
<accession>A0AAU9TYE8</accession>
<evidence type="ECO:0008006" key="7">
    <source>
        <dbReference type="Google" id="ProtNLM"/>
    </source>
</evidence>
<feature type="region of interest" description="Disordered" evidence="2">
    <location>
        <begin position="139"/>
        <end position="191"/>
    </location>
</feature>
<dbReference type="PANTHER" id="PTHR12243:SF60">
    <property type="entry name" value="SI:CH211-15D5.12-RELATED"/>
    <property type="match status" value="1"/>
</dbReference>
<keyword evidence="1" id="KW-0539">Nucleus</keyword>
<feature type="domain" description="MADF" evidence="3">
    <location>
        <begin position="6"/>
        <end position="88"/>
    </location>
</feature>
<evidence type="ECO:0000313" key="5">
    <source>
        <dbReference type="EMBL" id="CAH2091392.1"/>
    </source>
</evidence>
<evidence type="ECO:0000313" key="6">
    <source>
        <dbReference type="Proteomes" id="UP001153954"/>
    </source>
</evidence>
<reference evidence="5" key="1">
    <citation type="submission" date="2022-03" db="EMBL/GenBank/DDBJ databases">
        <authorList>
            <person name="Tunstrom K."/>
        </authorList>
    </citation>
    <scope>NUCLEOTIDE SEQUENCE</scope>
</reference>
<comment type="subcellular location">
    <subcellularLocation>
        <location evidence="1">Nucleus</location>
    </subcellularLocation>
</comment>
<dbReference type="EMBL" id="CAKOGL010000010">
    <property type="protein sequence ID" value="CAH2091392.1"/>
    <property type="molecule type" value="Genomic_DNA"/>
</dbReference>
<dbReference type="InterPro" id="IPR039353">
    <property type="entry name" value="TF_Adf1"/>
</dbReference>
<evidence type="ECO:0000256" key="2">
    <source>
        <dbReference type="SAM" id="MobiDB-lite"/>
    </source>
</evidence>
<dbReference type="PROSITE" id="PS51029">
    <property type="entry name" value="MADF"/>
    <property type="match status" value="1"/>
</dbReference>
<feature type="compositionally biased region" description="Basic and acidic residues" evidence="2">
    <location>
        <begin position="170"/>
        <end position="180"/>
    </location>
</feature>
<dbReference type="SMART" id="SM00595">
    <property type="entry name" value="MADF"/>
    <property type="match status" value="1"/>
</dbReference>
<feature type="domain" description="BESS" evidence="4">
    <location>
        <begin position="195"/>
        <end position="234"/>
    </location>
</feature>
<gene>
    <name evidence="5" type="ORF">EEDITHA_LOCUS7260</name>
</gene>
<dbReference type="InterPro" id="IPR004210">
    <property type="entry name" value="BESS_motif"/>
</dbReference>
<dbReference type="AlphaFoldDB" id="A0AAU9TYE8"/>
<comment type="caution">
    <text evidence="5">The sequence shown here is derived from an EMBL/GenBank/DDBJ whole genome shotgun (WGS) entry which is preliminary data.</text>
</comment>
<evidence type="ECO:0000259" key="3">
    <source>
        <dbReference type="PROSITE" id="PS51029"/>
    </source>
</evidence>
<dbReference type="PANTHER" id="PTHR12243">
    <property type="entry name" value="MADF DOMAIN TRANSCRIPTION FACTOR"/>
    <property type="match status" value="1"/>
</dbReference>
<proteinExistence type="predicted"/>
<dbReference type="InterPro" id="IPR006578">
    <property type="entry name" value="MADF-dom"/>
</dbReference>
<dbReference type="PROSITE" id="PS51031">
    <property type="entry name" value="BESS"/>
    <property type="match status" value="1"/>
</dbReference>
<organism evidence="5 6">
    <name type="scientific">Euphydryas editha</name>
    <name type="common">Edith's checkerspot</name>
    <dbReference type="NCBI Taxonomy" id="104508"/>
    <lineage>
        <taxon>Eukaryota</taxon>
        <taxon>Metazoa</taxon>
        <taxon>Ecdysozoa</taxon>
        <taxon>Arthropoda</taxon>
        <taxon>Hexapoda</taxon>
        <taxon>Insecta</taxon>
        <taxon>Pterygota</taxon>
        <taxon>Neoptera</taxon>
        <taxon>Endopterygota</taxon>
        <taxon>Lepidoptera</taxon>
        <taxon>Glossata</taxon>
        <taxon>Ditrysia</taxon>
        <taxon>Papilionoidea</taxon>
        <taxon>Nymphalidae</taxon>
        <taxon>Nymphalinae</taxon>
        <taxon>Euphydryas</taxon>
    </lineage>
</organism>
<dbReference type="GO" id="GO:0005634">
    <property type="term" value="C:nucleus"/>
    <property type="evidence" value="ECO:0007669"/>
    <property type="project" value="UniProtKB-SubCell"/>
</dbReference>
<evidence type="ECO:0000259" key="4">
    <source>
        <dbReference type="PROSITE" id="PS51031"/>
    </source>
</evidence>
<protein>
    <recommendedName>
        <fullName evidence="7">MADF domain-containing protein</fullName>
    </recommendedName>
</protein>
<sequence length="267" mass="31271">MASEIRLVQEIEKYECLYNNYLPEYNRKDLAEEAWTQVSQSTDLTVTECKEKWRNIRSSLLRSLKPSDKTKKPYYLAPYLHFVLPFMKPLNCLEYKEDIHSAGAVRNSRKDADILICAVKSEDDTQTLVDTINTEITDEESHLDPLSSQPSSPVRKRKRNDTISSRKLRRSEQQETKLSEEQIFNPIPDPPRSSAESMRYFLMSLLPEFETMTEEQSRMFKIKVMMLIDDIKSNYNKMKQNVLSTNESSRLQKRLINLLLKSLENKS</sequence>
<dbReference type="GO" id="GO:0006357">
    <property type="term" value="P:regulation of transcription by RNA polymerase II"/>
    <property type="evidence" value="ECO:0007669"/>
    <property type="project" value="TreeGrafter"/>
</dbReference>
<dbReference type="Pfam" id="PF02944">
    <property type="entry name" value="BESS"/>
    <property type="match status" value="1"/>
</dbReference>
<evidence type="ECO:0000256" key="1">
    <source>
        <dbReference type="PROSITE-ProRule" id="PRU00371"/>
    </source>
</evidence>
<dbReference type="Pfam" id="PF10545">
    <property type="entry name" value="MADF_DNA_bdg"/>
    <property type="match status" value="1"/>
</dbReference>
<dbReference type="GO" id="GO:0003677">
    <property type="term" value="F:DNA binding"/>
    <property type="evidence" value="ECO:0007669"/>
    <property type="project" value="InterPro"/>
</dbReference>
<dbReference type="Proteomes" id="UP001153954">
    <property type="component" value="Unassembled WGS sequence"/>
</dbReference>
<name>A0AAU9TYE8_EUPED</name>
<keyword evidence="6" id="KW-1185">Reference proteome</keyword>